<evidence type="ECO:0000313" key="2">
    <source>
        <dbReference type="EMBL" id="NEA85734.1"/>
    </source>
</evidence>
<protein>
    <submittedName>
        <fullName evidence="2">Uncharacterized protein</fullName>
    </submittedName>
</protein>
<organism evidence="2">
    <name type="scientific">Streptomyces sp. SID14436</name>
    <dbReference type="NCBI Taxonomy" id="2706070"/>
    <lineage>
        <taxon>Bacteria</taxon>
        <taxon>Bacillati</taxon>
        <taxon>Actinomycetota</taxon>
        <taxon>Actinomycetes</taxon>
        <taxon>Kitasatosporales</taxon>
        <taxon>Streptomycetaceae</taxon>
        <taxon>Streptomyces</taxon>
    </lineage>
</organism>
<feature type="region of interest" description="Disordered" evidence="1">
    <location>
        <begin position="59"/>
        <end position="79"/>
    </location>
</feature>
<sequence length="79" mass="8053">MQQPPAQRNAEAAVREPALAAGVPVRESDLVDLAAWPLTAVDGLAPLRPGTRLLSEVLRSRGGIRGGGESGGGQGARAE</sequence>
<accession>A0A6G3QR82</accession>
<dbReference type="EMBL" id="JAAGMD010000179">
    <property type="protein sequence ID" value="NEA85734.1"/>
    <property type="molecule type" value="Genomic_DNA"/>
</dbReference>
<dbReference type="RefSeq" id="WP_164346473.1">
    <property type="nucleotide sequence ID" value="NZ_JAAGMD010000179.1"/>
</dbReference>
<comment type="caution">
    <text evidence="2">The sequence shown here is derived from an EMBL/GenBank/DDBJ whole genome shotgun (WGS) entry which is preliminary data.</text>
</comment>
<name>A0A6G3QR82_9ACTN</name>
<feature type="compositionally biased region" description="Gly residues" evidence="1">
    <location>
        <begin position="63"/>
        <end position="79"/>
    </location>
</feature>
<reference evidence="2" key="1">
    <citation type="submission" date="2020-01" db="EMBL/GenBank/DDBJ databases">
        <title>Insect and environment-associated Actinomycetes.</title>
        <authorList>
            <person name="Currrie C."/>
            <person name="Chevrette M."/>
            <person name="Carlson C."/>
            <person name="Stubbendieck R."/>
            <person name="Wendt-Pienkowski E."/>
        </authorList>
    </citation>
    <scope>NUCLEOTIDE SEQUENCE</scope>
    <source>
        <strain evidence="2">SID14436</strain>
    </source>
</reference>
<proteinExistence type="predicted"/>
<dbReference type="AlphaFoldDB" id="A0A6G3QR82"/>
<gene>
    <name evidence="2" type="ORF">G3I53_06640</name>
</gene>
<evidence type="ECO:0000256" key="1">
    <source>
        <dbReference type="SAM" id="MobiDB-lite"/>
    </source>
</evidence>